<evidence type="ECO:0000313" key="3">
    <source>
        <dbReference type="Proteomes" id="UP001549106"/>
    </source>
</evidence>
<comment type="caution">
    <text evidence="2">The sequence shown here is derived from an EMBL/GenBank/DDBJ whole genome shotgun (WGS) entry which is preliminary data.</text>
</comment>
<keyword evidence="2" id="KW-0645">Protease</keyword>
<feature type="domain" description="D-alanyl-D-alanine carboxypeptidase-like core" evidence="1">
    <location>
        <begin position="41"/>
        <end position="158"/>
    </location>
</feature>
<dbReference type="InterPro" id="IPR058193">
    <property type="entry name" value="VanY/YodJ_core_dom"/>
</dbReference>
<reference evidence="2 3" key="1">
    <citation type="submission" date="2024-06" db="EMBL/GenBank/DDBJ databases">
        <title>Genomic Encyclopedia of Type Strains, Phase IV (KMG-IV): sequencing the most valuable type-strain genomes for metagenomic binning, comparative biology and taxonomic classification.</title>
        <authorList>
            <person name="Goeker M."/>
        </authorList>
    </citation>
    <scope>NUCLEOTIDE SEQUENCE [LARGE SCALE GENOMIC DNA]</scope>
    <source>
        <strain evidence="2 3">DSM 29492</strain>
    </source>
</reference>
<dbReference type="InterPro" id="IPR003709">
    <property type="entry name" value="VanY-like_core_dom"/>
</dbReference>
<evidence type="ECO:0000259" key="1">
    <source>
        <dbReference type="Pfam" id="PF02557"/>
    </source>
</evidence>
<dbReference type="EC" id="3.4.16.4" evidence="2"/>
<proteinExistence type="predicted"/>
<accession>A0ABV2MA12</accession>
<dbReference type="Gene3D" id="3.30.1380.10">
    <property type="match status" value="1"/>
</dbReference>
<dbReference type="InterPro" id="IPR009045">
    <property type="entry name" value="Zn_M74/Hedgehog-like"/>
</dbReference>
<name>A0ABV2MA12_9FIRM</name>
<dbReference type="PANTHER" id="PTHR34385:SF1">
    <property type="entry name" value="PEPTIDOGLYCAN L-ALANYL-D-GLUTAMATE ENDOPEPTIDASE CWLK"/>
    <property type="match status" value="1"/>
</dbReference>
<dbReference type="CDD" id="cd14852">
    <property type="entry name" value="LD-carboxypeptidase"/>
    <property type="match status" value="1"/>
</dbReference>
<dbReference type="PANTHER" id="PTHR34385">
    <property type="entry name" value="D-ALANYL-D-ALANINE CARBOXYPEPTIDASE"/>
    <property type="match status" value="1"/>
</dbReference>
<protein>
    <submittedName>
        <fullName evidence="2">D-alanyl-D-alanine carboxypeptidase</fullName>
        <ecNumber evidence="2">3.4.16.4</ecNumber>
    </submittedName>
</protein>
<dbReference type="SUPFAM" id="SSF55166">
    <property type="entry name" value="Hedgehog/DD-peptidase"/>
    <property type="match status" value="1"/>
</dbReference>
<gene>
    <name evidence="2" type="ORF">ABID24_003404</name>
</gene>
<keyword evidence="2" id="KW-0378">Hydrolase</keyword>
<dbReference type="RefSeq" id="WP_022066578.1">
    <property type="nucleotide sequence ID" value="NZ_BAABXP010000001.1"/>
</dbReference>
<dbReference type="Proteomes" id="UP001549106">
    <property type="component" value="Unassembled WGS sequence"/>
</dbReference>
<keyword evidence="2" id="KW-0121">Carboxypeptidase</keyword>
<dbReference type="GO" id="GO:0009002">
    <property type="term" value="F:serine-type D-Ala-D-Ala carboxypeptidase activity"/>
    <property type="evidence" value="ECO:0007669"/>
    <property type="project" value="UniProtKB-EC"/>
</dbReference>
<dbReference type="Pfam" id="PF02557">
    <property type="entry name" value="VanY"/>
    <property type="match status" value="1"/>
</dbReference>
<sequence>MDKDYTILINRKHPLPEDFIPEHLVDIGLPFDAVPGEPKRLLEEKTARSALELITRSRSEGLNLYCISGYRSYRRQKELFTGDSYVAPPGSSEHQSGLALDMSCPAVQMELTEAFAETKEGIWLNRHAALFGFIIRYPKNKEHITGIPWEPWHIRYVTRSLASYLSLTGLTLEEYHMLENPVDFSNLK</sequence>
<evidence type="ECO:0000313" key="2">
    <source>
        <dbReference type="EMBL" id="MET3752142.1"/>
    </source>
</evidence>
<dbReference type="InterPro" id="IPR052179">
    <property type="entry name" value="DD-CPase-like"/>
</dbReference>
<dbReference type="EMBL" id="JBEPMJ010000038">
    <property type="protein sequence ID" value="MET3752142.1"/>
    <property type="molecule type" value="Genomic_DNA"/>
</dbReference>
<organism evidence="2 3">
    <name type="scientific">Blautia caecimuris</name>
    <dbReference type="NCBI Taxonomy" id="1796615"/>
    <lineage>
        <taxon>Bacteria</taxon>
        <taxon>Bacillati</taxon>
        <taxon>Bacillota</taxon>
        <taxon>Clostridia</taxon>
        <taxon>Lachnospirales</taxon>
        <taxon>Lachnospiraceae</taxon>
        <taxon>Blautia</taxon>
    </lineage>
</organism>
<keyword evidence="3" id="KW-1185">Reference proteome</keyword>